<evidence type="ECO:0000256" key="1">
    <source>
        <dbReference type="ARBA" id="ARBA00004651"/>
    </source>
</evidence>
<dbReference type="RefSeq" id="WP_348759183.1">
    <property type="nucleotide sequence ID" value="NZ_OZ026884.1"/>
</dbReference>
<evidence type="ECO:0000256" key="4">
    <source>
        <dbReference type="ARBA" id="ARBA00022692"/>
    </source>
</evidence>
<accession>A0ABM9NGB0</accession>
<evidence type="ECO:0000259" key="8">
    <source>
        <dbReference type="Pfam" id="PF09335"/>
    </source>
</evidence>
<keyword evidence="3" id="KW-1003">Cell membrane</keyword>
<sequence>MSGAEFYHWIAQHPHWAGWAVFLIAMAESLAVIGMLVPGVAMMFAAGALIGAGALAFEPVCAYAVAGAVAGDGVSFWLGWRYRERLRKLWPFSRHPGMLDRGVAFFRRHGGLSVLLGRFVGPIRAVIPLVAGMLAMPVPRFLIINVLSALLWGPLYLLPGMAFGASLELASQVAGRLAALLVALVAVLWGTVWLSKHLYAYFRPRAHGLILRTFDLCKVHPRFGRLALPLLDPTQPDYPGLLAWALLLGGGAVGAGWLVPGDRMPVSLAAWRHPWADYGLTVCAELGASPAVLAFCAGIGGWLWHRGQRLAALHGLIGVGFAATLGALTGGLQRAPLVDGPVLNGIAAYGFAAVLVADRWRGPVYGAAALLVVLIAFGRLYTGAGDFLALGFTLGLGALWLVLVGVAYRRHRAPGTPSDGLVVVAPLALMAIAAALAASHGPEDFAYRPAPVAIRTADWLAGGWSALPAHRLQTFGRPDQALSVQWAAPLAEIRAWLIGAGWREPRAPSPSALLGTLRPDTGIAALPVLPHFNQSEADVLRLIRPTTEGRWLIVRFWPSGLRLAEGDVPVWLGSVAFLEARQILGLVRFSEEQVGDPQAWDLLVAQLATRAGVMVQSGPEGRQALLVLPGKPP</sequence>
<evidence type="ECO:0000259" key="9">
    <source>
        <dbReference type="Pfam" id="PF14067"/>
    </source>
</evidence>
<feature type="transmembrane region" description="Helical" evidence="7">
    <location>
        <begin position="387"/>
        <end position="408"/>
    </location>
</feature>
<gene>
    <name evidence="10" type="ORF">MECH1_V1_0864</name>
</gene>
<name>A0ABM9NGB0_9GAMM</name>
<keyword evidence="5 7" id="KW-1133">Transmembrane helix</keyword>
<dbReference type="EMBL" id="OZ026884">
    <property type="protein sequence ID" value="CAL1239640.1"/>
    <property type="molecule type" value="Genomic_DNA"/>
</dbReference>
<comment type="subcellular location">
    <subcellularLocation>
        <location evidence="1">Cell membrane</location>
        <topology evidence="1">Multi-pass membrane protein</topology>
    </subcellularLocation>
</comment>
<proteinExistence type="inferred from homology"/>
<comment type="similarity">
    <text evidence="2">Belongs to the DedA family.</text>
</comment>
<evidence type="ECO:0000256" key="2">
    <source>
        <dbReference type="ARBA" id="ARBA00010792"/>
    </source>
</evidence>
<dbReference type="PANTHER" id="PTHR30353">
    <property type="entry name" value="INNER MEMBRANE PROTEIN DEDA-RELATED"/>
    <property type="match status" value="1"/>
</dbReference>
<feature type="transmembrane region" description="Helical" evidence="7">
    <location>
        <begin position="279"/>
        <end position="304"/>
    </location>
</feature>
<feature type="domain" description="LssY-like C-terminal" evidence="9">
    <location>
        <begin position="466"/>
        <end position="579"/>
    </location>
</feature>
<feature type="transmembrane region" description="Helical" evidence="7">
    <location>
        <begin position="142"/>
        <end position="165"/>
    </location>
</feature>
<dbReference type="Pfam" id="PF14067">
    <property type="entry name" value="LssY_C"/>
    <property type="match status" value="1"/>
</dbReference>
<dbReference type="Pfam" id="PF09335">
    <property type="entry name" value="VTT_dom"/>
    <property type="match status" value="1"/>
</dbReference>
<evidence type="ECO:0000313" key="11">
    <source>
        <dbReference type="Proteomes" id="UP001497493"/>
    </source>
</evidence>
<protein>
    <submittedName>
        <fullName evidence="10">DedA protein</fullName>
    </submittedName>
</protein>
<reference evidence="10 11" key="1">
    <citation type="submission" date="2024-04" db="EMBL/GenBank/DDBJ databases">
        <authorList>
            <person name="Cremers G."/>
        </authorList>
    </citation>
    <scope>NUCLEOTIDE SEQUENCE [LARGE SCALE GENOMIC DNA]</scope>
    <source>
        <strain evidence="10">MeCH1-AG</strain>
    </source>
</reference>
<feature type="transmembrane region" description="Helical" evidence="7">
    <location>
        <begin position="420"/>
        <end position="438"/>
    </location>
</feature>
<keyword evidence="4 7" id="KW-0812">Transmembrane</keyword>
<evidence type="ECO:0000256" key="3">
    <source>
        <dbReference type="ARBA" id="ARBA00022475"/>
    </source>
</evidence>
<feature type="transmembrane region" description="Helical" evidence="7">
    <location>
        <begin position="338"/>
        <end position="357"/>
    </location>
</feature>
<feature type="domain" description="VTT" evidence="8">
    <location>
        <begin position="37"/>
        <end position="160"/>
    </location>
</feature>
<evidence type="ECO:0000313" key="10">
    <source>
        <dbReference type="EMBL" id="CAL1239640.1"/>
    </source>
</evidence>
<keyword evidence="6 7" id="KW-0472">Membrane</keyword>
<dbReference type="PANTHER" id="PTHR30353:SF15">
    <property type="entry name" value="INNER MEMBRANE PROTEIN YABI"/>
    <property type="match status" value="1"/>
</dbReference>
<dbReference type="InterPro" id="IPR032818">
    <property type="entry name" value="DedA-like"/>
</dbReference>
<feature type="transmembrane region" description="Helical" evidence="7">
    <location>
        <begin position="364"/>
        <end position="381"/>
    </location>
</feature>
<evidence type="ECO:0000256" key="6">
    <source>
        <dbReference type="ARBA" id="ARBA00023136"/>
    </source>
</evidence>
<feature type="transmembrane region" description="Helical" evidence="7">
    <location>
        <begin position="311"/>
        <end position="332"/>
    </location>
</feature>
<dbReference type="Proteomes" id="UP001497493">
    <property type="component" value="Chromosome"/>
</dbReference>
<keyword evidence="11" id="KW-1185">Reference proteome</keyword>
<feature type="transmembrane region" description="Helical" evidence="7">
    <location>
        <begin position="16"/>
        <end position="33"/>
    </location>
</feature>
<evidence type="ECO:0000256" key="7">
    <source>
        <dbReference type="SAM" id="Phobius"/>
    </source>
</evidence>
<feature type="transmembrane region" description="Helical" evidence="7">
    <location>
        <begin position="40"/>
        <end position="57"/>
    </location>
</feature>
<dbReference type="InterPro" id="IPR025902">
    <property type="entry name" value="LssY-like-C_dom"/>
</dbReference>
<feature type="transmembrane region" description="Helical" evidence="7">
    <location>
        <begin position="241"/>
        <end position="259"/>
    </location>
</feature>
<organism evidence="10 11">
    <name type="scientific">Candidatus Methylocalor cossyra</name>
    <dbReference type="NCBI Taxonomy" id="3108543"/>
    <lineage>
        <taxon>Bacteria</taxon>
        <taxon>Pseudomonadati</taxon>
        <taxon>Pseudomonadota</taxon>
        <taxon>Gammaproteobacteria</taxon>
        <taxon>Methylococcales</taxon>
        <taxon>Methylococcaceae</taxon>
        <taxon>Candidatus Methylocalor</taxon>
    </lineage>
</organism>
<dbReference type="InterPro" id="IPR032816">
    <property type="entry name" value="VTT_dom"/>
</dbReference>
<feature type="transmembrane region" description="Helical" evidence="7">
    <location>
        <begin position="177"/>
        <end position="195"/>
    </location>
</feature>
<evidence type="ECO:0000256" key="5">
    <source>
        <dbReference type="ARBA" id="ARBA00022989"/>
    </source>
</evidence>